<dbReference type="HOGENOM" id="CLU_2267362_0_0_1"/>
<dbReference type="EMBL" id="KI397486">
    <property type="protein sequence ID" value="ERM95353.1"/>
    <property type="molecule type" value="Genomic_DNA"/>
</dbReference>
<proteinExistence type="predicted"/>
<name>W1NIM1_AMBTC</name>
<dbReference type="Proteomes" id="UP000017836">
    <property type="component" value="Unassembled WGS sequence"/>
</dbReference>
<sequence length="103" mass="11720">MPFSLQLENQEYLSKAKPWRLPFCCDETGKANCSELCSLLRADCSSFCTLYQLYPPLNKLKLAPKKNLMAFGCESNFEPQLKWHKIVPAKQLLGFGKQLGFGK</sequence>
<keyword evidence="2" id="KW-1185">Reference proteome</keyword>
<organism evidence="1 2">
    <name type="scientific">Amborella trichopoda</name>
    <dbReference type="NCBI Taxonomy" id="13333"/>
    <lineage>
        <taxon>Eukaryota</taxon>
        <taxon>Viridiplantae</taxon>
        <taxon>Streptophyta</taxon>
        <taxon>Embryophyta</taxon>
        <taxon>Tracheophyta</taxon>
        <taxon>Spermatophyta</taxon>
        <taxon>Magnoliopsida</taxon>
        <taxon>Amborellales</taxon>
        <taxon>Amborellaceae</taxon>
        <taxon>Amborella</taxon>
    </lineage>
</organism>
<protein>
    <submittedName>
        <fullName evidence="1">Uncharacterized protein</fullName>
    </submittedName>
</protein>
<dbReference type="Gramene" id="ERM95353">
    <property type="protein sequence ID" value="ERM95353"/>
    <property type="gene ID" value="AMTR_s00008p00183250"/>
</dbReference>
<evidence type="ECO:0000313" key="2">
    <source>
        <dbReference type="Proteomes" id="UP000017836"/>
    </source>
</evidence>
<accession>W1NIM1</accession>
<reference evidence="2" key="1">
    <citation type="journal article" date="2013" name="Science">
        <title>The Amborella genome and the evolution of flowering plants.</title>
        <authorList>
            <consortium name="Amborella Genome Project"/>
        </authorList>
    </citation>
    <scope>NUCLEOTIDE SEQUENCE [LARGE SCALE GENOMIC DNA]</scope>
</reference>
<gene>
    <name evidence="1" type="ORF">AMTR_s00008p00183250</name>
</gene>
<dbReference type="AlphaFoldDB" id="W1NIM1"/>
<evidence type="ECO:0000313" key="1">
    <source>
        <dbReference type="EMBL" id="ERM95353.1"/>
    </source>
</evidence>